<keyword evidence="4" id="KW-0540">Nuclease</keyword>
<dbReference type="GO" id="GO:0016787">
    <property type="term" value="F:hydrolase activity"/>
    <property type="evidence" value="ECO:0007669"/>
    <property type="project" value="UniProtKB-KW"/>
</dbReference>
<dbReference type="Proteomes" id="UP001154282">
    <property type="component" value="Unassembled WGS sequence"/>
</dbReference>
<dbReference type="CDD" id="cd01647">
    <property type="entry name" value="RT_LTR"/>
    <property type="match status" value="1"/>
</dbReference>
<keyword evidence="7" id="KW-0695">RNA-directed DNA polymerase</keyword>
<dbReference type="InterPro" id="IPR012337">
    <property type="entry name" value="RNaseH-like_sf"/>
</dbReference>
<dbReference type="CDD" id="cd09274">
    <property type="entry name" value="RNase_HI_RT_Ty3"/>
    <property type="match status" value="1"/>
</dbReference>
<feature type="compositionally biased region" description="Low complexity" evidence="8">
    <location>
        <begin position="607"/>
        <end position="622"/>
    </location>
</feature>
<dbReference type="Pfam" id="PF13650">
    <property type="entry name" value="Asp_protease_2"/>
    <property type="match status" value="1"/>
</dbReference>
<feature type="region of interest" description="Disordered" evidence="8">
    <location>
        <begin position="646"/>
        <end position="674"/>
    </location>
</feature>
<evidence type="ECO:0000259" key="9">
    <source>
        <dbReference type="PROSITE" id="PS50994"/>
    </source>
</evidence>
<dbReference type="EMBL" id="CAMGYJ010000003">
    <property type="protein sequence ID" value="CAI0395303.1"/>
    <property type="molecule type" value="Genomic_DNA"/>
</dbReference>
<accession>A0AAV0IEU7</accession>
<organism evidence="10 11">
    <name type="scientific">Linum tenue</name>
    <dbReference type="NCBI Taxonomy" id="586396"/>
    <lineage>
        <taxon>Eukaryota</taxon>
        <taxon>Viridiplantae</taxon>
        <taxon>Streptophyta</taxon>
        <taxon>Embryophyta</taxon>
        <taxon>Tracheophyta</taxon>
        <taxon>Spermatophyta</taxon>
        <taxon>Magnoliopsida</taxon>
        <taxon>eudicotyledons</taxon>
        <taxon>Gunneridae</taxon>
        <taxon>Pentapetalae</taxon>
        <taxon>rosids</taxon>
        <taxon>fabids</taxon>
        <taxon>Malpighiales</taxon>
        <taxon>Linaceae</taxon>
        <taxon>Linum</taxon>
    </lineage>
</organism>
<comment type="caution">
    <text evidence="10">The sequence shown here is derived from an EMBL/GenBank/DDBJ whole genome shotgun (WGS) entry which is preliminary data.</text>
</comment>
<evidence type="ECO:0000256" key="3">
    <source>
        <dbReference type="ARBA" id="ARBA00022695"/>
    </source>
</evidence>
<keyword evidence="5" id="KW-0255">Endonuclease</keyword>
<proteinExistence type="predicted"/>
<reference evidence="10" key="1">
    <citation type="submission" date="2022-08" db="EMBL/GenBank/DDBJ databases">
        <authorList>
            <person name="Gutierrez-Valencia J."/>
        </authorList>
    </citation>
    <scope>NUCLEOTIDE SEQUENCE</scope>
</reference>
<feature type="compositionally biased region" description="Polar residues" evidence="8">
    <location>
        <begin position="664"/>
        <end position="674"/>
    </location>
</feature>
<dbReference type="GO" id="GO:0015074">
    <property type="term" value="P:DNA integration"/>
    <property type="evidence" value="ECO:0007669"/>
    <property type="project" value="InterPro"/>
</dbReference>
<keyword evidence="11" id="KW-1185">Reference proteome</keyword>
<keyword evidence="3" id="KW-0548">Nucleotidyltransferase</keyword>
<keyword evidence="6" id="KW-0378">Hydrolase</keyword>
<dbReference type="InterPro" id="IPR043128">
    <property type="entry name" value="Rev_trsase/Diguanyl_cyclase"/>
</dbReference>
<dbReference type="InterPro" id="IPR043502">
    <property type="entry name" value="DNA/RNA_pol_sf"/>
</dbReference>
<evidence type="ECO:0000256" key="2">
    <source>
        <dbReference type="ARBA" id="ARBA00022679"/>
    </source>
</evidence>
<dbReference type="Pfam" id="PF17921">
    <property type="entry name" value="Integrase_H2C2"/>
    <property type="match status" value="1"/>
</dbReference>
<dbReference type="InterPro" id="IPR001584">
    <property type="entry name" value="Integrase_cat-core"/>
</dbReference>
<evidence type="ECO:0000256" key="5">
    <source>
        <dbReference type="ARBA" id="ARBA00022759"/>
    </source>
</evidence>
<dbReference type="Gene3D" id="3.30.420.10">
    <property type="entry name" value="Ribonuclease H-like superfamily/Ribonuclease H"/>
    <property type="match status" value="2"/>
</dbReference>
<gene>
    <name evidence="10" type="ORF">LITE_LOCUS8672</name>
</gene>
<feature type="domain" description="Integrase catalytic" evidence="9">
    <location>
        <begin position="1728"/>
        <end position="1828"/>
    </location>
</feature>
<sequence length="2957" mass="331249">MMVQVPEWKLRASLDATGGHTGFGGKRIKIHGLGGQTHDRGISVLSMDSEQSYSPVWCLHSTTGDFQRPIVDFFQGPLIDRLGASLGSIGRRTDEGRACGGVHGQTRRLHGRALEPFGRAPHAETMHGHNPGLHGRAPGRARRLSLLSETSPRERKCEELILEAILELDFIESSLEIVIGVNIIVPEQIILVVMSMTNPILVFSSLSMERLAIRELAGLLLCTGVLDASSGVMCSQPQLSIPFGVVFWRVKFLAPLPGSPLGYWGNCMTRSQSGDLLPLDQELERTCRNFKRALKARLAAEEELPQLPLEEEEGEMADPENRDMIPEEQTMGSYWTARAADMRSPIQHPHVPANNFEVSTSVITMLRGSVVFRGKEGECPRSHLRRFHELIDGIKINGVPADAIQLRYFPFTLEGQAKEWLDTRPPGSITTFANLADKFLTRYHPPSKTADLQKQITHFSQDEDETIRDAWERYTSLFLRCPNHGFNDAFKVGTFYHALFPEDKQLIDSVCGGNMLTKTPPQLNQLFEEMAENGYDWGTARRSRRAPGRGVHAVGTQSSDLVQVVSKLVSAIDRSGLIAGTGQPQAMHCQWCESSHHTVEDCQAMRESSTPQEQTTSSPGTSRFPEASIPAQIGAISAATTATLPAQTGASSTSVAGTTISTGRGSPSTEAGQRNTQAVLRDIQTQLGGVAQAVARRTPGTLPGQTIPHPQNQDENCSAITTRSGKVTADSPVRAAEKETPASALPANQEEMEKEVEVPAPTLQPGVKEYVPQLPFPTRLHKDRLETEFAKFMAMLKQVNISMPFVEALSKMPKYAKFMKDLLTNKRKLGELSTVMLNEECSAILQNKLPEKRKDPGSFTIPCMIGSLHVGKSLADLGASINVMPYSLFKKLGLGEPSNTRMSIQLADRSIVHPRGIAEDLIVAVGPFSYPVDFVILDINEDVDVPLILGRPFLATAKALIDVNDGKLILRAGGEQITFSVSDNMKHPQLHDDLDYCDVVADFETALAITSAGTDDFLERCLLLGEQASQDMQLAEQLAELDEAASEGRELPFKPIPISPRLATSLEEPPELELKPLPSHLEYAFLREGNKLPVIISSDLTPEQKSRLVALLQKYARAMAWKITDIRGISPSFCSHRILMEDEVKPVRQPQRRLSPNLEAVVQAEIVKLMDAGIIFAISDSKWVSPTQVVPKKGGMTVVPNEKKELIPMRTVTGWRVCIDYRRLNDATRKDHFPLPFIDQMLERLAGHEFYCFLDGMSGYFQIPIAPEDQEKTTFTCPFGTFAYRRIPFGLCNAPATFQRCMLAIFDRLVGEIMEVFMDDFSVYGDSFTHCLHNLELVLKRCEETNLALSWEKCHFMVREGIVLGHKISKKGIEVDRAKIETISQLPPPVSVKGIRSFLGHAGFYRRFIKDFSKIALPLTKLLEKDAPFQFTPECTAAFETLKEKLTQAPIMVTPDWSLPFELMCDASDYAVGAVLGQRREKHFQPIYYASKTLNDAQENYTTTEKELLAVVYAFDKFRPYLVLSHVVVYTDHSAIRYLMSKADAKPRLIRWILLLQEFDIEIRDKKGAENVAADHLSRLEAPPVDNFEEEIDDPFPGERLLAMTLVDSVTPWYSDFANYLVGKQLPKGMATHAKRKFFSDLKHYFWEDPYLFRIGADGVIRRCVMEHEMGDILSHCHEGPTGGHHGGTRTARKVLQSGFYWPSLFKDADTFARQCDRCQRSGNISARDEMPQHISVICEIFDVWGIDFMGPFPPSFGNLYILVAVDYVSRWAEAQAMPTNDARRVCSFLKQLFSRFGTPRAIISDRGTHFQGQFTKLLSRYGVKHQTVDQSRKDWSTKLDDALWAYRTAYKNPIGTSPYRLVYGKACHLPVELEHKAFWAIKLLNMDLSVAGTERKLQLLELEEWRYHAYENTLLYKERTKRLHDARLRGPKEFQVGDRVLLFNARLKLFPGKLRSRWSGPFTVTQVFPHGAVEINNAQTEPFKVNGHLLKLYLGGAVERAELLIKLEDPYKVHGQKINLHGRAPSLAWPCALSARSARPKVPCARPCTSSGARPAYRLARPCSTLGQAVRALVASCTAKCAMCTAVQLPRPGRVGLHGQNAKVHGRAPLPVQPRNGLYKWPCTAIVVRNPIFLAGNLSHSPENRAQPPYFDFSGHFGSVFHQTNTKPILSTPKAAYPLSLSEFGRHFCRRRRFPARIRRGSDELFRPDFRLFVASIVFPSSSPTPLLESPDFGQFHASLNSAHKVFDEMPVFHAMLWPPVGALNDVVCGAMAQPNFQHPFIRDLRRGPTAARFKQVVETPFGAHHCLSKREFQRLHCYNQISAVLANTAWRRLLQICEPVYNEPVWEFYTTFKHNSTTRYHDSTAVQFRLGGVPRSLSYHELAEALDLDLDDRREYVTELKEPEVDFKRLYTSLAQPGQTRPFKSGRTKASTLQIEYRLLHHLLGKSYTPTYDSSGHITKRPLYFLDSIRQRYHPLHLGSVVATTFEKTAKELKSLHYAPLITRLVTFFGLSLQGCTKEGETPIFGAVTIGKMLLLRERNGVQWVEGFPEPPIPAEPEEEADDEVEAAVDAADDPPPTDFHFGGSSSTFQGQDYFTQQFEQLRIQNQLLLDQQMQFQQQYAADQAEYRHRLDAIQAQQGVTLAHIEREKRRSRRMQEVQQHLLQLVPGDPPVWRTPWDDSPPHDGAAGAAGDDAFMDDIDFTDLGDDIDHFPVRFSLTGPLPVPQQWCLEPSPLSESYDLRAPRQPMMRTEMCSRTMVSECEIEHIAFRGCHHGEEMIGLREIACASFASNCPDPTGRDLGWPVNRRETLPLLDLLHSNVHGGGCPGLGASLGSIGRRTDEGRACGGVHGQTRRLHGRALEPFGRAPHAETMHGYNPGLHGRAPGRARRLSLLSETSPRERKCEELILEAILELDFIESSLEIVIGVNIIVPEQIILIVMSMTNPILVFSSLSME</sequence>
<dbReference type="PANTHER" id="PTHR37984">
    <property type="entry name" value="PROTEIN CBG26694"/>
    <property type="match status" value="1"/>
</dbReference>
<evidence type="ECO:0000256" key="1">
    <source>
        <dbReference type="ARBA" id="ARBA00012493"/>
    </source>
</evidence>
<dbReference type="InterPro" id="IPR041588">
    <property type="entry name" value="Integrase_H2C2"/>
</dbReference>
<dbReference type="InterPro" id="IPR021109">
    <property type="entry name" value="Peptidase_aspartic_dom_sf"/>
</dbReference>
<evidence type="ECO:0000256" key="8">
    <source>
        <dbReference type="SAM" id="MobiDB-lite"/>
    </source>
</evidence>
<dbReference type="InterPro" id="IPR036397">
    <property type="entry name" value="RNaseH_sf"/>
</dbReference>
<evidence type="ECO:0000313" key="11">
    <source>
        <dbReference type="Proteomes" id="UP001154282"/>
    </source>
</evidence>
<dbReference type="Gene3D" id="1.10.340.70">
    <property type="match status" value="1"/>
</dbReference>
<evidence type="ECO:0000256" key="7">
    <source>
        <dbReference type="ARBA" id="ARBA00022918"/>
    </source>
</evidence>
<dbReference type="SUPFAM" id="SSF53098">
    <property type="entry name" value="Ribonuclease H-like"/>
    <property type="match status" value="1"/>
</dbReference>
<dbReference type="PANTHER" id="PTHR37984:SF5">
    <property type="entry name" value="PROTEIN NYNRIN-LIKE"/>
    <property type="match status" value="1"/>
</dbReference>
<dbReference type="GO" id="GO:0003964">
    <property type="term" value="F:RNA-directed DNA polymerase activity"/>
    <property type="evidence" value="ECO:0007669"/>
    <property type="project" value="UniProtKB-KW"/>
</dbReference>
<dbReference type="CDD" id="cd00303">
    <property type="entry name" value="retropepsin_like"/>
    <property type="match status" value="1"/>
</dbReference>
<dbReference type="GO" id="GO:0004519">
    <property type="term" value="F:endonuclease activity"/>
    <property type="evidence" value="ECO:0007669"/>
    <property type="project" value="UniProtKB-KW"/>
</dbReference>
<dbReference type="Pfam" id="PF00665">
    <property type="entry name" value="rve"/>
    <property type="match status" value="1"/>
</dbReference>
<feature type="compositionally biased region" description="Low complexity" evidence="8">
    <location>
        <begin position="646"/>
        <end position="663"/>
    </location>
</feature>
<evidence type="ECO:0000256" key="6">
    <source>
        <dbReference type="ARBA" id="ARBA00022801"/>
    </source>
</evidence>
<evidence type="ECO:0000313" key="10">
    <source>
        <dbReference type="EMBL" id="CAI0395303.1"/>
    </source>
</evidence>
<dbReference type="PROSITE" id="PS50994">
    <property type="entry name" value="INTEGRASE"/>
    <property type="match status" value="1"/>
</dbReference>
<name>A0AAV0IEU7_9ROSI</name>
<dbReference type="Gene3D" id="3.30.70.270">
    <property type="match status" value="2"/>
</dbReference>
<dbReference type="Pfam" id="PF00078">
    <property type="entry name" value="RVT_1"/>
    <property type="match status" value="1"/>
</dbReference>
<feature type="region of interest" description="Disordered" evidence="8">
    <location>
        <begin position="602"/>
        <end position="626"/>
    </location>
</feature>
<dbReference type="Gene3D" id="3.10.10.10">
    <property type="entry name" value="HIV Type 1 Reverse Transcriptase, subunit A, domain 1"/>
    <property type="match status" value="1"/>
</dbReference>
<dbReference type="FunFam" id="3.30.70.270:FF:000026">
    <property type="entry name" value="Transposon Ty3-G Gag-Pol polyprotein"/>
    <property type="match status" value="1"/>
</dbReference>
<dbReference type="InterPro" id="IPR005162">
    <property type="entry name" value="Retrotrans_gag_dom"/>
</dbReference>
<dbReference type="GO" id="GO:0003676">
    <property type="term" value="F:nucleic acid binding"/>
    <property type="evidence" value="ECO:0007669"/>
    <property type="project" value="InterPro"/>
</dbReference>
<dbReference type="InterPro" id="IPR000477">
    <property type="entry name" value="RT_dom"/>
</dbReference>
<keyword evidence="2" id="KW-0808">Transferase</keyword>
<evidence type="ECO:0000256" key="4">
    <source>
        <dbReference type="ARBA" id="ARBA00022722"/>
    </source>
</evidence>
<dbReference type="SUPFAM" id="SSF56672">
    <property type="entry name" value="DNA/RNA polymerases"/>
    <property type="match status" value="1"/>
</dbReference>
<dbReference type="EC" id="2.7.7.49" evidence="1"/>
<dbReference type="Pfam" id="PF17917">
    <property type="entry name" value="RT_RNaseH"/>
    <property type="match status" value="1"/>
</dbReference>
<dbReference type="InterPro" id="IPR041373">
    <property type="entry name" value="RT_RNaseH"/>
</dbReference>
<protein>
    <recommendedName>
        <fullName evidence="1">RNA-directed DNA polymerase</fullName>
        <ecNumber evidence="1">2.7.7.49</ecNumber>
    </recommendedName>
</protein>
<dbReference type="InterPro" id="IPR050951">
    <property type="entry name" value="Retrovirus_Pol_polyprotein"/>
</dbReference>
<dbReference type="Pfam" id="PF03732">
    <property type="entry name" value="Retrotrans_gag"/>
    <property type="match status" value="1"/>
</dbReference>
<dbReference type="Gene3D" id="2.40.70.10">
    <property type="entry name" value="Acid Proteases"/>
    <property type="match status" value="1"/>
</dbReference>